<dbReference type="OMA" id="NHETHKI"/>
<comment type="caution">
    <text evidence="2">The sequence shown here is derived from an EMBL/GenBank/DDBJ whole genome shotgun (WGS) entry which is preliminary data.</text>
</comment>
<dbReference type="OrthoDB" id="292703at2759"/>
<reference evidence="2" key="1">
    <citation type="submission" date="2021-01" db="EMBL/GenBank/DDBJ databases">
        <authorList>
            <consortium name="Genoscope - CEA"/>
            <person name="William W."/>
        </authorList>
    </citation>
    <scope>NUCLEOTIDE SEQUENCE</scope>
</reference>
<evidence type="ECO:0000256" key="1">
    <source>
        <dbReference type="SAM" id="MobiDB-lite"/>
    </source>
</evidence>
<dbReference type="Proteomes" id="UP000683925">
    <property type="component" value="Unassembled WGS sequence"/>
</dbReference>
<dbReference type="EMBL" id="CAJJDP010000137">
    <property type="protein sequence ID" value="CAD8205604.1"/>
    <property type="molecule type" value="Genomic_DNA"/>
</dbReference>
<gene>
    <name evidence="2" type="ORF">POCTA_138.1.T1360007</name>
</gene>
<organism evidence="2 3">
    <name type="scientific">Paramecium octaurelia</name>
    <dbReference type="NCBI Taxonomy" id="43137"/>
    <lineage>
        <taxon>Eukaryota</taxon>
        <taxon>Sar</taxon>
        <taxon>Alveolata</taxon>
        <taxon>Ciliophora</taxon>
        <taxon>Intramacronucleata</taxon>
        <taxon>Oligohymenophorea</taxon>
        <taxon>Peniculida</taxon>
        <taxon>Parameciidae</taxon>
        <taxon>Paramecium</taxon>
    </lineage>
</organism>
<feature type="region of interest" description="Disordered" evidence="1">
    <location>
        <begin position="158"/>
        <end position="191"/>
    </location>
</feature>
<evidence type="ECO:0000313" key="3">
    <source>
        <dbReference type="Proteomes" id="UP000683925"/>
    </source>
</evidence>
<proteinExistence type="predicted"/>
<dbReference type="AlphaFoldDB" id="A0A8S1Y232"/>
<evidence type="ECO:0000313" key="2">
    <source>
        <dbReference type="EMBL" id="CAD8205604.1"/>
    </source>
</evidence>
<accession>A0A8S1Y232</accession>
<protein>
    <submittedName>
        <fullName evidence="2">Uncharacterized protein</fullName>
    </submittedName>
</protein>
<name>A0A8S1Y232_PAROT</name>
<sequence>MYNPVEYYYSNDYNISQIAKPEITRVNTSYSPRKLIMGYWKKDYKSFIRQRTMNLESKEIQPHSAKQKGIKQSFTRLAESILNVSNCFENIPNRQTKTDRFVQKQKNKITTPSPQHSKMHNHETHKIPGRLYKGTLLKNFDNSSNQIGESYILDSKKEIGYSQMSPKSTKKEHSSEQPMQKHKQNSNTEQVVTPYKELKQQLMIRRSTLNNTNSTNSFKKTTYNIIDEKLEGMKFECLLIKPSPNNVSNLVMIQFENVLGYDESSFFGLQPDFIGSKQHEEYLVLRDHYFQKAAPNSSFYIHKNIKELFNSICRVYQVGLYTLNYSHLLKDLINEKKLKVNGAFSILDYKIDTFVVDITNVLTNLKIKNPQLLIFIQPFKLLHKQEPFIPNHTKMPYYDYYGQRFFIPFTQSIHPNQYRLLALPSLAMQSLLKNEEYSNGFAQINYFIEQFALALQSEGNFAQFLSKGQNRITCINQSSYFRQIKQRLLQQVYFIDTLKLNQDKYDNIRFKKKENYDRYNSKNDYAKQMEIFYNDIIGRNKEILEKFRACNYDHTNNLSQLHQELQQSLIRLNYCEMFVDSCYYLPY</sequence>
<keyword evidence="3" id="KW-1185">Reference proteome</keyword>